<dbReference type="Proteomes" id="UP000678393">
    <property type="component" value="Unassembled WGS sequence"/>
</dbReference>
<dbReference type="EMBL" id="CAJHNH020001500">
    <property type="protein sequence ID" value="CAG5123318.1"/>
    <property type="molecule type" value="Genomic_DNA"/>
</dbReference>
<organism evidence="3 4">
    <name type="scientific">Candidula unifasciata</name>
    <dbReference type="NCBI Taxonomy" id="100452"/>
    <lineage>
        <taxon>Eukaryota</taxon>
        <taxon>Metazoa</taxon>
        <taxon>Spiralia</taxon>
        <taxon>Lophotrochozoa</taxon>
        <taxon>Mollusca</taxon>
        <taxon>Gastropoda</taxon>
        <taxon>Heterobranchia</taxon>
        <taxon>Euthyneura</taxon>
        <taxon>Panpulmonata</taxon>
        <taxon>Eupulmonata</taxon>
        <taxon>Stylommatophora</taxon>
        <taxon>Helicina</taxon>
        <taxon>Helicoidea</taxon>
        <taxon>Geomitridae</taxon>
        <taxon>Candidula</taxon>
    </lineage>
</organism>
<keyword evidence="2" id="KW-1133">Transmembrane helix</keyword>
<feature type="transmembrane region" description="Helical" evidence="2">
    <location>
        <begin position="12"/>
        <end position="32"/>
    </location>
</feature>
<proteinExistence type="predicted"/>
<sequence>MPHLSKASPVPVIVASLAIALTMVLLLSYLCFRCCPTGHNNKPKKSEEPNTDLEARSSPYSEVSVEQSAAADTEVTGTSKESSPVYT</sequence>
<gene>
    <name evidence="3" type="ORF">CUNI_LOCUS8876</name>
</gene>
<feature type="compositionally biased region" description="Polar residues" evidence="1">
    <location>
        <begin position="58"/>
        <end position="67"/>
    </location>
</feature>
<feature type="compositionally biased region" description="Polar residues" evidence="1">
    <location>
        <begin position="75"/>
        <end position="87"/>
    </location>
</feature>
<keyword evidence="2" id="KW-0472">Membrane</keyword>
<reference evidence="3" key="1">
    <citation type="submission" date="2021-04" db="EMBL/GenBank/DDBJ databases">
        <authorList>
            <consortium name="Molecular Ecology Group"/>
        </authorList>
    </citation>
    <scope>NUCLEOTIDE SEQUENCE</scope>
</reference>
<keyword evidence="4" id="KW-1185">Reference proteome</keyword>
<evidence type="ECO:0000313" key="4">
    <source>
        <dbReference type="Proteomes" id="UP000678393"/>
    </source>
</evidence>
<keyword evidence="2" id="KW-0812">Transmembrane</keyword>
<name>A0A8S3Z4U2_9EUPU</name>
<dbReference type="AlphaFoldDB" id="A0A8S3Z4U2"/>
<comment type="caution">
    <text evidence="3">The sequence shown here is derived from an EMBL/GenBank/DDBJ whole genome shotgun (WGS) entry which is preliminary data.</text>
</comment>
<evidence type="ECO:0000256" key="2">
    <source>
        <dbReference type="SAM" id="Phobius"/>
    </source>
</evidence>
<protein>
    <submittedName>
        <fullName evidence="3">Uncharacterized protein</fullName>
    </submittedName>
</protein>
<feature type="region of interest" description="Disordered" evidence="1">
    <location>
        <begin position="39"/>
        <end position="87"/>
    </location>
</feature>
<feature type="non-terminal residue" evidence="3">
    <location>
        <position position="87"/>
    </location>
</feature>
<evidence type="ECO:0000313" key="3">
    <source>
        <dbReference type="EMBL" id="CAG5123318.1"/>
    </source>
</evidence>
<evidence type="ECO:0000256" key="1">
    <source>
        <dbReference type="SAM" id="MobiDB-lite"/>
    </source>
</evidence>
<accession>A0A8S3Z4U2</accession>